<gene>
    <name evidence="2" type="ORF">METZ01_LOCUS87888</name>
</gene>
<dbReference type="InterPro" id="IPR001509">
    <property type="entry name" value="Epimerase_deHydtase"/>
</dbReference>
<protein>
    <recommendedName>
        <fullName evidence="1">NAD-dependent epimerase/dehydratase domain-containing protein</fullName>
    </recommendedName>
</protein>
<dbReference type="Pfam" id="PF01370">
    <property type="entry name" value="Epimerase"/>
    <property type="match status" value="1"/>
</dbReference>
<dbReference type="PRINTS" id="PR01713">
    <property type="entry name" value="NUCEPIMERASE"/>
</dbReference>
<sequence length="306" mass="34291">MKILVTGGAGFIGSHITEYLVQRGDDVTVLDNLNTGQMKNLAKIDNGINFVNGDIRDYKLLEELVSDSDGVFHEAALASVQQSFNMKDEYFDVNVNGTENVLKLAKEYGFKIVCASSSSVYGNPKKIPIKESDDRKPINPYAQTKLEDEYLAKKYSELGVKVIGLRYFNVFGKRQSKEYAGVIKLFLEKIKQKMPPKINGDGLQTRDFVHIDDVVRANISAMDSNIKHEFFNVGTENSISILDLANVVINASGLSLEPIHGPELSGDVRSTRADITLIRKLLNWEPKIRLDDWLTKIISNKDFQDI</sequence>
<accession>A0A381V4B3</accession>
<dbReference type="InterPro" id="IPR036291">
    <property type="entry name" value="NAD(P)-bd_dom_sf"/>
</dbReference>
<evidence type="ECO:0000259" key="1">
    <source>
        <dbReference type="Pfam" id="PF01370"/>
    </source>
</evidence>
<dbReference type="SUPFAM" id="SSF51735">
    <property type="entry name" value="NAD(P)-binding Rossmann-fold domains"/>
    <property type="match status" value="1"/>
</dbReference>
<dbReference type="Gene3D" id="3.40.50.720">
    <property type="entry name" value="NAD(P)-binding Rossmann-like Domain"/>
    <property type="match status" value="1"/>
</dbReference>
<reference evidence="2" key="1">
    <citation type="submission" date="2018-05" db="EMBL/GenBank/DDBJ databases">
        <authorList>
            <person name="Lanie J.A."/>
            <person name="Ng W.-L."/>
            <person name="Kazmierczak K.M."/>
            <person name="Andrzejewski T.M."/>
            <person name="Davidsen T.M."/>
            <person name="Wayne K.J."/>
            <person name="Tettelin H."/>
            <person name="Glass J.I."/>
            <person name="Rusch D."/>
            <person name="Podicherti R."/>
            <person name="Tsui H.-C.T."/>
            <person name="Winkler M.E."/>
        </authorList>
    </citation>
    <scope>NUCLEOTIDE SEQUENCE</scope>
</reference>
<dbReference type="PANTHER" id="PTHR43245">
    <property type="entry name" value="BIFUNCTIONAL POLYMYXIN RESISTANCE PROTEIN ARNA"/>
    <property type="match status" value="1"/>
</dbReference>
<organism evidence="2">
    <name type="scientific">marine metagenome</name>
    <dbReference type="NCBI Taxonomy" id="408172"/>
    <lineage>
        <taxon>unclassified sequences</taxon>
        <taxon>metagenomes</taxon>
        <taxon>ecological metagenomes</taxon>
    </lineage>
</organism>
<dbReference type="AlphaFoldDB" id="A0A381V4B3"/>
<name>A0A381V4B3_9ZZZZ</name>
<dbReference type="PANTHER" id="PTHR43245:SF13">
    <property type="entry name" value="UDP-D-APIOSE_UDP-D-XYLOSE SYNTHASE 2"/>
    <property type="match status" value="1"/>
</dbReference>
<dbReference type="InterPro" id="IPR050177">
    <property type="entry name" value="Lipid_A_modif_metabolic_enz"/>
</dbReference>
<feature type="domain" description="NAD-dependent epimerase/dehydratase" evidence="1">
    <location>
        <begin position="3"/>
        <end position="234"/>
    </location>
</feature>
<evidence type="ECO:0000313" key="2">
    <source>
        <dbReference type="EMBL" id="SVA35034.1"/>
    </source>
</evidence>
<dbReference type="EMBL" id="UINC01007776">
    <property type="protein sequence ID" value="SVA35034.1"/>
    <property type="molecule type" value="Genomic_DNA"/>
</dbReference>
<proteinExistence type="predicted"/>